<name>A0ACB7ZNX2_9ERIC</name>
<protein>
    <submittedName>
        <fullName evidence="1">Uncharacterized protein</fullName>
    </submittedName>
</protein>
<dbReference type="Proteomes" id="UP000828048">
    <property type="component" value="Chromosome 9"/>
</dbReference>
<comment type="caution">
    <text evidence="1">The sequence shown here is derived from an EMBL/GenBank/DDBJ whole genome shotgun (WGS) entry which is preliminary data.</text>
</comment>
<keyword evidence="2" id="KW-1185">Reference proteome</keyword>
<gene>
    <name evidence="1" type="ORF">Vadar_031928</name>
</gene>
<evidence type="ECO:0000313" key="1">
    <source>
        <dbReference type="EMBL" id="KAH7867319.1"/>
    </source>
</evidence>
<proteinExistence type="predicted"/>
<accession>A0ACB7ZNX2</accession>
<reference evidence="1 2" key="1">
    <citation type="journal article" date="2021" name="Hortic Res">
        <title>High-quality reference genome and annotation aids understanding of berry development for evergreen blueberry (Vaccinium darrowii).</title>
        <authorList>
            <person name="Yu J."/>
            <person name="Hulse-Kemp A.M."/>
            <person name="Babiker E."/>
            <person name="Staton M."/>
        </authorList>
    </citation>
    <scope>NUCLEOTIDE SEQUENCE [LARGE SCALE GENOMIC DNA]</scope>
    <source>
        <strain evidence="2">cv. NJ 8807/NJ 8810</strain>
        <tissue evidence="1">Young leaf</tissue>
    </source>
</reference>
<dbReference type="EMBL" id="CM037159">
    <property type="protein sequence ID" value="KAH7867319.1"/>
    <property type="molecule type" value="Genomic_DNA"/>
</dbReference>
<evidence type="ECO:0000313" key="2">
    <source>
        <dbReference type="Proteomes" id="UP000828048"/>
    </source>
</evidence>
<organism evidence="1 2">
    <name type="scientific">Vaccinium darrowii</name>
    <dbReference type="NCBI Taxonomy" id="229202"/>
    <lineage>
        <taxon>Eukaryota</taxon>
        <taxon>Viridiplantae</taxon>
        <taxon>Streptophyta</taxon>
        <taxon>Embryophyta</taxon>
        <taxon>Tracheophyta</taxon>
        <taxon>Spermatophyta</taxon>
        <taxon>Magnoliopsida</taxon>
        <taxon>eudicotyledons</taxon>
        <taxon>Gunneridae</taxon>
        <taxon>Pentapetalae</taxon>
        <taxon>asterids</taxon>
        <taxon>Ericales</taxon>
        <taxon>Ericaceae</taxon>
        <taxon>Vaccinioideae</taxon>
        <taxon>Vaccinieae</taxon>
        <taxon>Vaccinium</taxon>
    </lineage>
</organism>
<sequence length="341" mass="37997">MSLPTPTGRPSDVFTWKIVNFSKLKTKKLCSKTFNSGGYKWRVLIFPKGNNVEYLSVYLEVANSSTLPYGWNKHARFGLSVINQIRKQATVRKETEHQFNAQESDWGFTSFLPLKELNDPRQGFLLKDTIIVEADVTVPDSHCSNKETGENDSHKVESQRPSCDTSSENVEVEITGTSEISSVDGSSEATATAGKDRFLSYWVSSEAFQLLEKIQGLHKGTFAKFSMKSQALPTVILESFASFIVSMSSTKVNEADEEALRLAAFSIEDFEQVGLDLGWLKQRLEDAKMVKKYSESVDTVESCGTALEVARAKVRELEVEVMSRKVAKSVGANDTILKDMI</sequence>